<evidence type="ECO:0000313" key="1">
    <source>
        <dbReference type="EMBL" id="GKT40918.1"/>
    </source>
</evidence>
<evidence type="ECO:0000313" key="2">
    <source>
        <dbReference type="Proteomes" id="UP001055115"/>
    </source>
</evidence>
<dbReference type="GeneID" id="73321901"/>
<dbReference type="RefSeq" id="XP_049123268.1">
    <property type="nucleotide sequence ID" value="XM_049267311.1"/>
</dbReference>
<organism evidence="1 2">
    <name type="scientific">Colletotrichum spaethianum</name>
    <dbReference type="NCBI Taxonomy" id="700344"/>
    <lineage>
        <taxon>Eukaryota</taxon>
        <taxon>Fungi</taxon>
        <taxon>Dikarya</taxon>
        <taxon>Ascomycota</taxon>
        <taxon>Pezizomycotina</taxon>
        <taxon>Sordariomycetes</taxon>
        <taxon>Hypocreomycetidae</taxon>
        <taxon>Glomerellales</taxon>
        <taxon>Glomerellaceae</taxon>
        <taxon>Colletotrichum</taxon>
        <taxon>Colletotrichum spaethianum species complex</taxon>
    </lineage>
</organism>
<gene>
    <name evidence="1" type="ORF">ColSpa_01099</name>
</gene>
<proteinExistence type="predicted"/>
<dbReference type="PANTHER" id="PTHR41813">
    <property type="entry name" value="REGULATOR PAB1642, PUTATIVE (AFU_ORTHOLOGUE AFUA_3G11955)-RELATED"/>
    <property type="match status" value="1"/>
</dbReference>
<name>A0AA37L2T2_9PEZI</name>
<dbReference type="InterPro" id="IPR016084">
    <property type="entry name" value="Haem_Oase-like_multi-hlx"/>
</dbReference>
<dbReference type="AlphaFoldDB" id="A0AA37L2T2"/>
<dbReference type="SUPFAM" id="SSF48613">
    <property type="entry name" value="Heme oxygenase-like"/>
    <property type="match status" value="1"/>
</dbReference>
<comment type="caution">
    <text evidence="1">The sequence shown here is derived from an EMBL/GenBank/DDBJ whole genome shotgun (WGS) entry which is preliminary data.</text>
</comment>
<keyword evidence="2" id="KW-1185">Reference proteome</keyword>
<dbReference type="InterPro" id="IPR053261">
    <property type="entry name" value="Polyketide-peptide_reg"/>
</dbReference>
<accession>A0AA37L2T2</accession>
<dbReference type="Proteomes" id="UP001055115">
    <property type="component" value="Unassembled WGS sequence"/>
</dbReference>
<sequence>MSLVQHLLASDPASYARATRSRFLGAAANGTLPRDVLGRWLANDRLYIHAYIKGVGRLLDALDLPDLASTTPEPPAAEKLLQWLIDALVNVRREERFFVETAARFGIEVNLPASQDGVVVQDEKLDGLRRFEKLFGGLSKGPEPLGWLEGAVLLYATEKCYLDAWSGARDGLDASADGSRDADGGALRKEFVPNWSSDEFRAFVDELGTIIDQGYEDVVQRGEGEAKDHLRERALRVWKEVVLAEETFWPALN</sequence>
<protein>
    <recommendedName>
        <fullName evidence="3">Transcription regulator</fullName>
    </recommendedName>
</protein>
<dbReference type="EMBL" id="BQXU01000002">
    <property type="protein sequence ID" value="GKT40918.1"/>
    <property type="molecule type" value="Genomic_DNA"/>
</dbReference>
<dbReference type="PANTHER" id="PTHR41813:SF2">
    <property type="entry name" value="REGULATOR PAB1642, PUTATIVE (AFU_ORTHOLOGUE AFUA_3G11955)-RELATED"/>
    <property type="match status" value="1"/>
</dbReference>
<dbReference type="Gene3D" id="1.20.910.10">
    <property type="entry name" value="Heme oxygenase-like"/>
    <property type="match status" value="1"/>
</dbReference>
<dbReference type="CDD" id="cd19357">
    <property type="entry name" value="TenA_E_At3g16990-like"/>
    <property type="match status" value="1"/>
</dbReference>
<evidence type="ECO:0008006" key="3">
    <source>
        <dbReference type="Google" id="ProtNLM"/>
    </source>
</evidence>
<reference evidence="1 2" key="1">
    <citation type="submission" date="2022-03" db="EMBL/GenBank/DDBJ databases">
        <title>Genome data of Colletotrichum spp.</title>
        <authorList>
            <person name="Utami Y.D."/>
            <person name="Hiruma K."/>
        </authorList>
    </citation>
    <scope>NUCLEOTIDE SEQUENCE [LARGE SCALE GENOMIC DNA]</scope>
    <source>
        <strain evidence="1 2">MAFF 239500</strain>
    </source>
</reference>